<reference evidence="1" key="1">
    <citation type="submission" date="2021-02" db="EMBL/GenBank/DDBJ databases">
        <authorList>
            <person name="Nowell W R."/>
        </authorList>
    </citation>
    <scope>NUCLEOTIDE SEQUENCE</scope>
</reference>
<accession>A0A8S2FB69</accession>
<dbReference type="Proteomes" id="UP000682733">
    <property type="component" value="Unassembled WGS sequence"/>
</dbReference>
<evidence type="ECO:0000313" key="1">
    <source>
        <dbReference type="EMBL" id="CAF1407274.1"/>
    </source>
</evidence>
<evidence type="ECO:0000313" key="2">
    <source>
        <dbReference type="EMBL" id="CAF4212479.1"/>
    </source>
</evidence>
<feature type="non-terminal residue" evidence="1">
    <location>
        <position position="51"/>
    </location>
</feature>
<dbReference type="EMBL" id="CAJNOK010026698">
    <property type="protein sequence ID" value="CAF1407274.1"/>
    <property type="molecule type" value="Genomic_DNA"/>
</dbReference>
<sequence>MPPLLSTELSYEDLLKYYRNKISWLLTRLSKINANDCKEYVQKQCQNNETN</sequence>
<evidence type="ECO:0000313" key="3">
    <source>
        <dbReference type="Proteomes" id="UP000677228"/>
    </source>
</evidence>
<comment type="caution">
    <text evidence="1">The sequence shown here is derived from an EMBL/GenBank/DDBJ whole genome shotgun (WGS) entry which is preliminary data.</text>
</comment>
<gene>
    <name evidence="1" type="ORF">OVA965_LOCUS33243</name>
    <name evidence="2" type="ORF">TMI583_LOCUS34125</name>
</gene>
<organism evidence="1 3">
    <name type="scientific">Didymodactylos carnosus</name>
    <dbReference type="NCBI Taxonomy" id="1234261"/>
    <lineage>
        <taxon>Eukaryota</taxon>
        <taxon>Metazoa</taxon>
        <taxon>Spiralia</taxon>
        <taxon>Gnathifera</taxon>
        <taxon>Rotifera</taxon>
        <taxon>Eurotatoria</taxon>
        <taxon>Bdelloidea</taxon>
        <taxon>Philodinida</taxon>
        <taxon>Philodinidae</taxon>
        <taxon>Didymodactylos</taxon>
    </lineage>
</organism>
<dbReference type="Proteomes" id="UP000677228">
    <property type="component" value="Unassembled WGS sequence"/>
</dbReference>
<name>A0A8S2FB69_9BILA</name>
<proteinExistence type="predicted"/>
<dbReference type="AlphaFoldDB" id="A0A8S2FB69"/>
<protein>
    <submittedName>
        <fullName evidence="1">Uncharacterized protein</fullName>
    </submittedName>
</protein>
<dbReference type="EMBL" id="CAJOBA010048437">
    <property type="protein sequence ID" value="CAF4212479.1"/>
    <property type="molecule type" value="Genomic_DNA"/>
</dbReference>